<accession>A0A1G7DDV5</accession>
<sequence length="137" mass="15609">MRRQNENPLFDPAYLGKSGRYPARHIEILWNRAENFHVCDVEVALAPLALREDAAKWDRYISWRKSWGGSLGNSSDEWMQPNGMTPAEVFGVLLNSGFVDALELQVALREFSGIEECDWAREMLNGLPVEEDAPDWA</sequence>
<gene>
    <name evidence="1" type="ORF">SAMN05421720_107146</name>
</gene>
<name>A0A1G7DDV5_9PROT</name>
<protein>
    <submittedName>
        <fullName evidence="1">Uncharacterized protein</fullName>
    </submittedName>
</protein>
<dbReference type="Proteomes" id="UP000199412">
    <property type="component" value="Unassembled WGS sequence"/>
</dbReference>
<dbReference type="OrthoDB" id="7352974at2"/>
<evidence type="ECO:0000313" key="1">
    <source>
        <dbReference type="EMBL" id="SDE49722.1"/>
    </source>
</evidence>
<evidence type="ECO:0000313" key="2">
    <source>
        <dbReference type="Proteomes" id="UP000199412"/>
    </source>
</evidence>
<reference evidence="1 2" key="1">
    <citation type="submission" date="2016-10" db="EMBL/GenBank/DDBJ databases">
        <authorList>
            <person name="de Groot N.N."/>
        </authorList>
    </citation>
    <scope>NUCLEOTIDE SEQUENCE [LARGE SCALE GENOMIC DNA]</scope>
    <source>
        <strain evidence="1 2">ATCC 700224</strain>
    </source>
</reference>
<dbReference type="EMBL" id="FNAP01000007">
    <property type="protein sequence ID" value="SDE49722.1"/>
    <property type="molecule type" value="Genomic_DNA"/>
</dbReference>
<organism evidence="1 2">
    <name type="scientific">Rhodospira trueperi</name>
    <dbReference type="NCBI Taxonomy" id="69960"/>
    <lineage>
        <taxon>Bacteria</taxon>
        <taxon>Pseudomonadati</taxon>
        <taxon>Pseudomonadota</taxon>
        <taxon>Alphaproteobacteria</taxon>
        <taxon>Rhodospirillales</taxon>
        <taxon>Rhodospirillaceae</taxon>
        <taxon>Rhodospira</taxon>
    </lineage>
</organism>
<keyword evidence="2" id="KW-1185">Reference proteome</keyword>
<proteinExistence type="predicted"/>
<dbReference type="AlphaFoldDB" id="A0A1G7DDV5"/>
<dbReference type="RefSeq" id="WP_092786139.1">
    <property type="nucleotide sequence ID" value="NZ_FNAP01000007.1"/>
</dbReference>